<accession>A0A916LD50</accession>
<gene>
    <name evidence="1" type="ORF">ERS007739_03192</name>
</gene>
<dbReference type="EMBL" id="CSBK01001605">
    <property type="protein sequence ID" value="COY90396.1"/>
    <property type="molecule type" value="Genomic_DNA"/>
</dbReference>
<reference evidence="2" key="1">
    <citation type="submission" date="2015-03" db="EMBL/GenBank/DDBJ databases">
        <authorList>
            <consortium name="Pathogen Informatics"/>
        </authorList>
    </citation>
    <scope>NUCLEOTIDE SEQUENCE [LARGE SCALE GENOMIC DNA]</scope>
    <source>
        <strain evidence="2">N09902308</strain>
    </source>
</reference>
<comment type="caution">
    <text evidence="1">The sequence shown here is derived from an EMBL/GenBank/DDBJ whole genome shotgun (WGS) entry which is preliminary data.</text>
</comment>
<sequence length="54" mass="5678">MARCSGVSNNMRIPLPNRFTVVSNPATKTSPAIARSSVSSSCVSLSPLSAIWIN</sequence>
<proteinExistence type="predicted"/>
<protein>
    <submittedName>
        <fullName evidence="1">Uncharacterized protein</fullName>
    </submittedName>
</protein>
<dbReference type="AlphaFoldDB" id="A0A916LD50"/>
<name>A0A916LD50_MYCTX</name>
<dbReference type="Proteomes" id="UP000039021">
    <property type="component" value="Unassembled WGS sequence"/>
</dbReference>
<evidence type="ECO:0000313" key="2">
    <source>
        <dbReference type="Proteomes" id="UP000039021"/>
    </source>
</evidence>
<organism evidence="1 2">
    <name type="scientific">Mycobacterium tuberculosis</name>
    <dbReference type="NCBI Taxonomy" id="1773"/>
    <lineage>
        <taxon>Bacteria</taxon>
        <taxon>Bacillati</taxon>
        <taxon>Actinomycetota</taxon>
        <taxon>Actinomycetes</taxon>
        <taxon>Mycobacteriales</taxon>
        <taxon>Mycobacteriaceae</taxon>
        <taxon>Mycobacterium</taxon>
        <taxon>Mycobacterium tuberculosis complex</taxon>
    </lineage>
</organism>
<evidence type="ECO:0000313" key="1">
    <source>
        <dbReference type="EMBL" id="COY90396.1"/>
    </source>
</evidence>